<proteinExistence type="predicted"/>
<dbReference type="PROSITE" id="PS50097">
    <property type="entry name" value="BTB"/>
    <property type="match status" value="1"/>
</dbReference>
<dbReference type="PANTHER" id="PTHR47843:SF2">
    <property type="entry name" value="BTB DOMAIN-CONTAINING PROTEIN"/>
    <property type="match status" value="1"/>
</dbReference>
<dbReference type="InterPro" id="IPR000210">
    <property type="entry name" value="BTB/POZ_dom"/>
</dbReference>
<dbReference type="OrthoDB" id="6359816at2759"/>
<dbReference type="Proteomes" id="UP000284375">
    <property type="component" value="Unassembled WGS sequence"/>
</dbReference>
<dbReference type="InterPro" id="IPR011333">
    <property type="entry name" value="SKP1/BTB/POZ_sf"/>
</dbReference>
<dbReference type="SUPFAM" id="SSF54695">
    <property type="entry name" value="POZ domain"/>
    <property type="match status" value="1"/>
</dbReference>
<dbReference type="AlphaFoldDB" id="A0A423VYL7"/>
<evidence type="ECO:0000256" key="1">
    <source>
        <dbReference type="SAM" id="MobiDB-lite"/>
    </source>
</evidence>
<dbReference type="PANTHER" id="PTHR47843">
    <property type="entry name" value="BTB DOMAIN-CONTAINING PROTEIN-RELATED"/>
    <property type="match status" value="1"/>
</dbReference>
<comment type="caution">
    <text evidence="3">The sequence shown here is derived from an EMBL/GenBank/DDBJ whole genome shotgun (WGS) entry which is preliminary data.</text>
</comment>
<evidence type="ECO:0000313" key="3">
    <source>
        <dbReference type="EMBL" id="ROV96121.1"/>
    </source>
</evidence>
<dbReference type="EMBL" id="LJZO01000021">
    <property type="protein sequence ID" value="ROV96121.1"/>
    <property type="molecule type" value="Genomic_DNA"/>
</dbReference>
<organism evidence="3 4">
    <name type="scientific">Cytospora chrysosperma</name>
    <name type="common">Cytospora canker fungus</name>
    <name type="synonym">Sphaeria chrysosperma</name>
    <dbReference type="NCBI Taxonomy" id="252740"/>
    <lineage>
        <taxon>Eukaryota</taxon>
        <taxon>Fungi</taxon>
        <taxon>Dikarya</taxon>
        <taxon>Ascomycota</taxon>
        <taxon>Pezizomycotina</taxon>
        <taxon>Sordariomycetes</taxon>
        <taxon>Sordariomycetidae</taxon>
        <taxon>Diaporthales</taxon>
        <taxon>Cytosporaceae</taxon>
        <taxon>Cytospora</taxon>
    </lineage>
</organism>
<feature type="domain" description="BTB" evidence="2">
    <location>
        <begin position="134"/>
        <end position="200"/>
    </location>
</feature>
<dbReference type="STRING" id="252740.A0A423VYL7"/>
<dbReference type="Gene3D" id="3.30.710.10">
    <property type="entry name" value="Potassium Channel Kv1.1, Chain A"/>
    <property type="match status" value="1"/>
</dbReference>
<dbReference type="Pfam" id="PF00651">
    <property type="entry name" value="BTB"/>
    <property type="match status" value="1"/>
</dbReference>
<feature type="region of interest" description="Disordered" evidence="1">
    <location>
        <begin position="1"/>
        <end position="110"/>
    </location>
</feature>
<keyword evidence="4" id="KW-1185">Reference proteome</keyword>
<evidence type="ECO:0000259" key="2">
    <source>
        <dbReference type="PROSITE" id="PS50097"/>
    </source>
</evidence>
<name>A0A423VYL7_CYTCH</name>
<protein>
    <recommendedName>
        <fullName evidence="2">BTB domain-containing protein</fullName>
    </recommendedName>
</protein>
<evidence type="ECO:0000313" key="4">
    <source>
        <dbReference type="Proteomes" id="UP000284375"/>
    </source>
</evidence>
<dbReference type="CDD" id="cd18186">
    <property type="entry name" value="BTB_POZ_ZBTB_KLHL-like"/>
    <property type="match status" value="1"/>
</dbReference>
<feature type="compositionally biased region" description="Polar residues" evidence="1">
    <location>
        <begin position="26"/>
        <end position="48"/>
    </location>
</feature>
<reference evidence="3 4" key="1">
    <citation type="submission" date="2015-09" db="EMBL/GenBank/DDBJ databases">
        <title>Host preference determinants of Valsa canker pathogens revealed by comparative genomics.</title>
        <authorList>
            <person name="Yin Z."/>
            <person name="Huang L."/>
        </authorList>
    </citation>
    <scope>NUCLEOTIDE SEQUENCE [LARGE SCALE GENOMIC DNA]</scope>
    <source>
        <strain evidence="3 4">YSFL</strain>
    </source>
</reference>
<sequence length="389" mass="43477">MSFDSKYLSPNEPLQPSAELEEGPIKSSTTDNSTPESGGANQVTNLSSEPEAMTGMPGFRRHTIEKDDNMSLVAAGPGASMDDSAWDGDSAPDSAGAKAEASPTSEEIYPGDQVVLDKAKELIDHFQSSKWGIVRIVIPSGLSYLVHADLLANKCSYFRGAFTGNFLEAQNKEITLENASDTTFAYFLEWLYTGRLAETAWDFERCPLSWPSLISLWFFANYTGTPELQNRVMDKLVEHVELFNDPQPKRLAEPIRQLRAAVFMIWEGKQRTPQGELAKPLQDLILAFIGNSYYMSKRIFGLVCTGGFPESFWRDFSLRCMDLNYATDESTQKTPAPAFDEHLDDKLRDAYDNDSVDEADKSWQIDPQNYYVEEAGKTGNDAEKDILTE</sequence>
<accession>A0A423VYL7</accession>
<gene>
    <name evidence="3" type="ORF">VSDG_05030</name>
</gene>